<dbReference type="EMBL" id="UINC01115401">
    <property type="protein sequence ID" value="SVC86395.1"/>
    <property type="molecule type" value="Genomic_DNA"/>
</dbReference>
<reference evidence="1" key="1">
    <citation type="submission" date="2018-05" db="EMBL/GenBank/DDBJ databases">
        <authorList>
            <person name="Lanie J.A."/>
            <person name="Ng W.-L."/>
            <person name="Kazmierczak K.M."/>
            <person name="Andrzejewski T.M."/>
            <person name="Davidsen T.M."/>
            <person name="Wayne K.J."/>
            <person name="Tettelin H."/>
            <person name="Glass J.I."/>
            <person name="Rusch D."/>
            <person name="Podicherti R."/>
            <person name="Tsui H.-C.T."/>
            <person name="Winkler M.E."/>
        </authorList>
    </citation>
    <scope>NUCLEOTIDE SEQUENCE</scope>
</reference>
<dbReference type="PANTHER" id="PTHR43293">
    <property type="entry name" value="ACETATE COA-TRANSFERASE YDIF"/>
    <property type="match status" value="1"/>
</dbReference>
<sequence length="179" mass="19251">MSENYSTQELMIIAAAREINDYERIFVGMRLPITAYGVARLTHAPNAVGLFESGVSRYEPATDILYTMCDGPNQLGAAWTTGLIQIMGLLSGGRVHAGFIGGAEIDRYGNINTSYIGDFDDPDVKLPGSGGAPDIASMAERLIVIMNHEKHRLVKKVDYITSPGFLGGGNERKKAGLTG</sequence>
<dbReference type="PANTHER" id="PTHR43293:SF3">
    <property type="entry name" value="CHOLESTEROL RING-CLEAVING HYDROLASE IPDB SUBUNIT"/>
    <property type="match status" value="1"/>
</dbReference>
<dbReference type="Pfam" id="PF01144">
    <property type="entry name" value="CoA_trans"/>
    <property type="match status" value="1"/>
</dbReference>
<evidence type="ECO:0000313" key="1">
    <source>
        <dbReference type="EMBL" id="SVC86395.1"/>
    </source>
</evidence>
<proteinExistence type="predicted"/>
<name>A0A382QNB8_9ZZZZ</name>
<dbReference type="Gene3D" id="3.40.1080.10">
    <property type="entry name" value="Glutaconate Coenzyme A-transferase"/>
    <property type="match status" value="1"/>
</dbReference>
<dbReference type="InterPro" id="IPR004165">
    <property type="entry name" value="CoA_trans_fam_I"/>
</dbReference>
<dbReference type="GO" id="GO:0008410">
    <property type="term" value="F:CoA-transferase activity"/>
    <property type="evidence" value="ECO:0007669"/>
    <property type="project" value="InterPro"/>
</dbReference>
<accession>A0A382QNB8</accession>
<feature type="non-terminal residue" evidence="1">
    <location>
        <position position="179"/>
    </location>
</feature>
<evidence type="ECO:0008006" key="2">
    <source>
        <dbReference type="Google" id="ProtNLM"/>
    </source>
</evidence>
<organism evidence="1">
    <name type="scientific">marine metagenome</name>
    <dbReference type="NCBI Taxonomy" id="408172"/>
    <lineage>
        <taxon>unclassified sequences</taxon>
        <taxon>metagenomes</taxon>
        <taxon>ecological metagenomes</taxon>
    </lineage>
</organism>
<protein>
    <recommendedName>
        <fullName evidence="2">CoA-transferase</fullName>
    </recommendedName>
</protein>
<dbReference type="SUPFAM" id="SSF100950">
    <property type="entry name" value="NagB/RpiA/CoA transferase-like"/>
    <property type="match status" value="1"/>
</dbReference>
<dbReference type="AlphaFoldDB" id="A0A382QNB8"/>
<gene>
    <name evidence="1" type="ORF">METZ01_LOCUS339249</name>
</gene>
<dbReference type="InterPro" id="IPR037171">
    <property type="entry name" value="NagB/RpiA_transferase-like"/>
</dbReference>